<dbReference type="Proteomes" id="UP000647235">
    <property type="component" value="Unassembled WGS sequence"/>
</dbReference>
<dbReference type="Gene3D" id="3.80.10.10">
    <property type="entry name" value="Ribonuclease Inhibitor"/>
    <property type="match status" value="1"/>
</dbReference>
<keyword evidence="4" id="KW-0808">Transferase</keyword>
<accession>A0ABR7ESY2</accession>
<keyword evidence="5" id="KW-1185">Reference proteome</keyword>
<dbReference type="Gene3D" id="2.60.40.1080">
    <property type="match status" value="2"/>
</dbReference>
<feature type="region of interest" description="Disordered" evidence="2">
    <location>
        <begin position="38"/>
        <end position="57"/>
    </location>
</feature>
<evidence type="ECO:0000313" key="4">
    <source>
        <dbReference type="EMBL" id="MBC5664461.1"/>
    </source>
</evidence>
<dbReference type="SUPFAM" id="SSF49373">
    <property type="entry name" value="Invasin/intimin cell-adhesion fragments"/>
    <property type="match status" value="1"/>
</dbReference>
<evidence type="ECO:0000313" key="5">
    <source>
        <dbReference type="Proteomes" id="UP000647235"/>
    </source>
</evidence>
<dbReference type="InterPro" id="IPR014867">
    <property type="entry name" value="Spore_coat_CotH_CotH2/3/7"/>
</dbReference>
<dbReference type="InterPro" id="IPR008964">
    <property type="entry name" value="Invasin/intimin_cell_adhesion"/>
</dbReference>
<dbReference type="InterPro" id="IPR032675">
    <property type="entry name" value="LRR_dom_sf"/>
</dbReference>
<name>A0ABR7ESY2_9FIRM</name>
<proteinExistence type="predicted"/>
<dbReference type="NCBIfam" id="TIGR02543">
    <property type="entry name" value="List_Bact_rpt"/>
    <property type="match status" value="1"/>
</dbReference>
<dbReference type="Gene3D" id="2.60.40.4270">
    <property type="entry name" value="Listeria-Bacteroides repeat domain"/>
    <property type="match status" value="1"/>
</dbReference>
<dbReference type="GO" id="GO:0016301">
    <property type="term" value="F:kinase activity"/>
    <property type="evidence" value="ECO:0007669"/>
    <property type="project" value="UniProtKB-KW"/>
</dbReference>
<dbReference type="InterPro" id="IPR026906">
    <property type="entry name" value="LRR_5"/>
</dbReference>
<gene>
    <name evidence="4" type="ORF">H8S07_04060</name>
</gene>
<keyword evidence="3" id="KW-0732">Signal</keyword>
<feature type="signal peptide" evidence="3">
    <location>
        <begin position="1"/>
        <end position="33"/>
    </location>
</feature>
<dbReference type="Pfam" id="PF08757">
    <property type="entry name" value="CotH"/>
    <property type="match status" value="1"/>
</dbReference>
<reference evidence="4 5" key="1">
    <citation type="submission" date="2020-08" db="EMBL/GenBank/DDBJ databases">
        <title>Genome public.</title>
        <authorList>
            <person name="Liu C."/>
            <person name="Sun Q."/>
        </authorList>
    </citation>
    <scope>NUCLEOTIDE SEQUENCE [LARGE SCALE GENOMIC DNA]</scope>
    <source>
        <strain evidence="4 5">NSJ-36</strain>
    </source>
</reference>
<dbReference type="InterPro" id="IPR013378">
    <property type="entry name" value="InlB-like_B-rpt"/>
</dbReference>
<evidence type="ECO:0000256" key="3">
    <source>
        <dbReference type="SAM" id="SignalP"/>
    </source>
</evidence>
<evidence type="ECO:0000256" key="1">
    <source>
        <dbReference type="ARBA" id="ARBA00004196"/>
    </source>
</evidence>
<dbReference type="RefSeq" id="WP_186855474.1">
    <property type="nucleotide sequence ID" value="NZ_JACOOY010000004.1"/>
</dbReference>
<comment type="caution">
    <text evidence="4">The sequence shown here is derived from an EMBL/GenBank/DDBJ whole genome shotgun (WGS) entry which is preliminary data.</text>
</comment>
<dbReference type="EMBL" id="JACOOY010000004">
    <property type="protein sequence ID" value="MBC5664461.1"/>
    <property type="molecule type" value="Genomic_DNA"/>
</dbReference>
<sequence>MKKSNAFVKRLMAATMAAALCATMTELPVAAQAGQNEKGIESNAGNDAADGTVSDADTESKDAFDIQNISGLYNEQKITLSNPEQVKAAYSRAAEGLLVSGNSTDVADNTFTFADEFDFSGGTIGRVDVDALSVKGTKAKLEFYLDDNTTPFAEVKPAEQKRAKKWYTKIETTSVSEQKITGKHKVSFKIVPGENETTTGMALRAITFTKSTVPTIYFNIDETKGSIDSMNGDQQHDTECYGDMKVEIPNGYTCEYANDKGKTNNLKTETYSMEYIRGRGNSTWGTGKNPYKIKLDKKANLFNMGKNKHWVLLADYYDPSHIRNKITYWMGKKLGMAYTPECVYVDVVMNGQYYGSYLLSEQVRVGNSRVDIDDLEADDESKAATDEPTITGGYLLSMSPYKDEDGKIIHTKQGTDYLIERPSFEDYENEAQYNYISKYVQDTEDAIYGKDFKKDGKSYAEYMDVDAAIDYYWMQEFSMNGDAFGSTSTYLYKPRNGKLFWGPLWDFDYVAWGNNEYNEYNCEGWAMKENAWFGRLFRDKDFADKMIARWTEIRKVMEEASKDGGQIDQYAEKIRNSMKYNAYQYGGNYDVDEKDKTFQQSVDQLKGWIQARIKWVNENINTLQTKYHQVKFMDGKKVLSIQNVADGDSAEFPKMGTKKGYVFSGWYANDDGETYRVDKKMEIYDDMTITAKWTRADRIKPVSKIILGYDKITQTYFQTDSDYLDDDETDTLSIPYYVIGGSGENEELIWKCSNSKVGKISGDGEIQILGVGDTVVTASTKNGKVKASCKVHIIEPVDDEIYCNGFDLNKTDVKMKKGGYTVLNAIPYPDDITESFDVEYYCDDPAVELETFGNKCIVKGVRDGEAQITVVSTMQESGTVIRVCKVKVGTATQKQVKPGMKVVSGGIAYKVSSVTVKGGTVKAIGISNAKKTSLKIPSAIKIAKKKYTVTAVASKAFKSNKKLKSVVFGANVKRVGEKAFYGCKNLQSVQFKSGKAKFGKQAFAKTDSKMKLKAKKADQKTYQKRLKKAGAKNVTVK</sequence>
<protein>
    <submittedName>
        <fullName evidence="4">CotH kinase family protein</fullName>
    </submittedName>
</protein>
<dbReference type="InterPro" id="IPR042229">
    <property type="entry name" value="Listeria/Bacterioides_rpt_sf"/>
</dbReference>
<dbReference type="Pfam" id="PF13306">
    <property type="entry name" value="LRR_5"/>
    <property type="match status" value="1"/>
</dbReference>
<dbReference type="Pfam" id="PF09479">
    <property type="entry name" value="Flg_new"/>
    <property type="match status" value="1"/>
</dbReference>
<keyword evidence="4" id="KW-0418">Kinase</keyword>
<feature type="chain" id="PRO_5045046323" evidence="3">
    <location>
        <begin position="34"/>
        <end position="1037"/>
    </location>
</feature>
<organism evidence="4 5">
    <name type="scientific">Dorea hominis</name>
    <dbReference type="NCBI Taxonomy" id="2763040"/>
    <lineage>
        <taxon>Bacteria</taxon>
        <taxon>Bacillati</taxon>
        <taxon>Bacillota</taxon>
        <taxon>Clostridia</taxon>
        <taxon>Lachnospirales</taxon>
        <taxon>Lachnospiraceae</taxon>
        <taxon>Dorea</taxon>
    </lineage>
</organism>
<comment type="subcellular location">
    <subcellularLocation>
        <location evidence="1">Cell envelope</location>
    </subcellularLocation>
</comment>
<evidence type="ECO:0000256" key="2">
    <source>
        <dbReference type="SAM" id="MobiDB-lite"/>
    </source>
</evidence>